<dbReference type="GO" id="GO:0005524">
    <property type="term" value="F:ATP binding"/>
    <property type="evidence" value="ECO:0007669"/>
    <property type="project" value="UniProtKB-KW"/>
</dbReference>
<dbReference type="Pfam" id="PF00005">
    <property type="entry name" value="ABC_tran"/>
    <property type="match status" value="1"/>
</dbReference>
<evidence type="ECO:0000259" key="9">
    <source>
        <dbReference type="PROSITE" id="PS50929"/>
    </source>
</evidence>
<dbReference type="Gene3D" id="1.20.1560.10">
    <property type="entry name" value="ABC transporter type 1, transmembrane domain"/>
    <property type="match status" value="1"/>
</dbReference>
<dbReference type="InterPro" id="IPR036640">
    <property type="entry name" value="ABC1_TM_sf"/>
</dbReference>
<dbReference type="Proteomes" id="UP001304300">
    <property type="component" value="Chromosome"/>
</dbReference>
<protein>
    <submittedName>
        <fullName evidence="10">ABC transporter ATP-binding protein</fullName>
    </submittedName>
</protein>
<keyword evidence="4 10" id="KW-0067">ATP-binding</keyword>
<dbReference type="PANTHER" id="PTHR43394">
    <property type="entry name" value="ATP-DEPENDENT PERMEASE MDL1, MITOCHONDRIAL"/>
    <property type="match status" value="1"/>
</dbReference>
<dbReference type="InterPro" id="IPR039421">
    <property type="entry name" value="Type_1_exporter"/>
</dbReference>
<evidence type="ECO:0000256" key="7">
    <source>
        <dbReference type="SAM" id="Phobius"/>
    </source>
</evidence>
<keyword evidence="6 7" id="KW-0472">Membrane</keyword>
<feature type="domain" description="ABC transmembrane type-1" evidence="9">
    <location>
        <begin position="27"/>
        <end position="307"/>
    </location>
</feature>
<proteinExistence type="predicted"/>
<dbReference type="PROSITE" id="PS50929">
    <property type="entry name" value="ABC_TM1F"/>
    <property type="match status" value="1"/>
</dbReference>
<keyword evidence="5 7" id="KW-1133">Transmembrane helix</keyword>
<feature type="domain" description="ABC transporter" evidence="8">
    <location>
        <begin position="340"/>
        <end position="575"/>
    </location>
</feature>
<dbReference type="EMBL" id="CP136920">
    <property type="protein sequence ID" value="WOO43343.1"/>
    <property type="molecule type" value="Genomic_DNA"/>
</dbReference>
<dbReference type="InterPro" id="IPR011527">
    <property type="entry name" value="ABC1_TM_dom"/>
</dbReference>
<evidence type="ECO:0000256" key="5">
    <source>
        <dbReference type="ARBA" id="ARBA00022989"/>
    </source>
</evidence>
<dbReference type="InterPro" id="IPR027417">
    <property type="entry name" value="P-loop_NTPase"/>
</dbReference>
<evidence type="ECO:0000259" key="8">
    <source>
        <dbReference type="PROSITE" id="PS50893"/>
    </source>
</evidence>
<dbReference type="GO" id="GO:0015421">
    <property type="term" value="F:ABC-type oligopeptide transporter activity"/>
    <property type="evidence" value="ECO:0007669"/>
    <property type="project" value="TreeGrafter"/>
</dbReference>
<dbReference type="SMART" id="SM00382">
    <property type="entry name" value="AAA"/>
    <property type="match status" value="1"/>
</dbReference>
<dbReference type="Pfam" id="PF00664">
    <property type="entry name" value="ABC_membrane"/>
    <property type="match status" value="1"/>
</dbReference>
<feature type="transmembrane region" description="Helical" evidence="7">
    <location>
        <begin position="248"/>
        <end position="272"/>
    </location>
</feature>
<dbReference type="PROSITE" id="PS00211">
    <property type="entry name" value="ABC_TRANSPORTER_1"/>
    <property type="match status" value="1"/>
</dbReference>
<dbReference type="AlphaFoldDB" id="A0AAQ3QT60"/>
<keyword evidence="11" id="KW-1185">Reference proteome</keyword>
<gene>
    <name evidence="10" type="ORF">RZN69_09605</name>
</gene>
<dbReference type="FunFam" id="3.40.50.300:FF:000218">
    <property type="entry name" value="Multidrug ABC transporter ATP-binding protein"/>
    <property type="match status" value="1"/>
</dbReference>
<evidence type="ECO:0000256" key="1">
    <source>
        <dbReference type="ARBA" id="ARBA00004651"/>
    </source>
</evidence>
<dbReference type="CDD" id="cd07346">
    <property type="entry name" value="ABC_6TM_exporters"/>
    <property type="match status" value="1"/>
</dbReference>
<evidence type="ECO:0000256" key="3">
    <source>
        <dbReference type="ARBA" id="ARBA00022741"/>
    </source>
</evidence>
<feature type="transmembrane region" description="Helical" evidence="7">
    <location>
        <begin position="28"/>
        <end position="49"/>
    </location>
</feature>
<sequence length="577" mass="64468">MNHQSEVVESPDLRHFIWDKKQQLWKGVAYAVMRNVALLPFPFFFQVIIDEYVKTGNVAGIGSIAMMFIGLLLIHYYFTIEGTKILASEVSTVISELRSRVFQKLQFLHFGYLDKQRAGRLLSKYAFDTQKVEMSLMPLLNQMVPNISHSILLAFLLAFLDWRLTLTVLLILPFYAVSRYLFFFRIQRKNRAARVAQEHLTGRANEFISAIRLIRGYGQEQRATGSLEESSETYTRSRIEQMVMNSHFGTFSTVSTNMLSLAVVAGGALLVVGGNLSLGTLFAFLAALPVIVSPIQAFTQISQQYFQGKEAFVSIRELLDSRYVEHWAGQRKIPDLKGDVEFEKVVFAYEGQTEPALNEISLKIPAGQHVALVGPSGSGKSTVANLILGLYNPSAGHIRVDGQSQEIIDMRWLRRRCAIVMQESLLLSGSIWDNLCFARPGATEEEIVEAARLANAESFIMDLPKGFETIVGERGVSLSGGQRQRISIARALLRDPRILILDEATSALDYESERLIQDALDNLARGRTVITIAHRLSTVKKADRIVVLEKGKIVEQGSFDELSDSDGYFSALLAAQG</sequence>
<dbReference type="SUPFAM" id="SSF90123">
    <property type="entry name" value="ABC transporter transmembrane region"/>
    <property type="match status" value="1"/>
</dbReference>
<reference evidence="10 11" key="1">
    <citation type="submission" date="2023-10" db="EMBL/GenBank/DDBJ databases">
        <title>Rubellicoccus peritrichatus gen. nov., sp. nov., isolated from an algae of coral reef tank.</title>
        <authorList>
            <person name="Luo J."/>
        </authorList>
    </citation>
    <scope>NUCLEOTIDE SEQUENCE [LARGE SCALE GENOMIC DNA]</scope>
    <source>
        <strain evidence="10 11">CR14</strain>
    </source>
</reference>
<feature type="transmembrane region" description="Helical" evidence="7">
    <location>
        <begin position="55"/>
        <end position="78"/>
    </location>
</feature>
<accession>A0AAQ3QT60</accession>
<dbReference type="PANTHER" id="PTHR43394:SF1">
    <property type="entry name" value="ATP-BINDING CASSETTE SUB-FAMILY B MEMBER 10, MITOCHONDRIAL"/>
    <property type="match status" value="1"/>
</dbReference>
<evidence type="ECO:0000313" key="10">
    <source>
        <dbReference type="EMBL" id="WOO43343.1"/>
    </source>
</evidence>
<dbReference type="KEGG" id="puo:RZN69_09605"/>
<dbReference type="GO" id="GO:0005886">
    <property type="term" value="C:plasma membrane"/>
    <property type="evidence" value="ECO:0007669"/>
    <property type="project" value="UniProtKB-SubCell"/>
</dbReference>
<evidence type="ECO:0000256" key="6">
    <source>
        <dbReference type="ARBA" id="ARBA00023136"/>
    </source>
</evidence>
<evidence type="ECO:0000313" key="11">
    <source>
        <dbReference type="Proteomes" id="UP001304300"/>
    </source>
</evidence>
<dbReference type="PROSITE" id="PS50893">
    <property type="entry name" value="ABC_TRANSPORTER_2"/>
    <property type="match status" value="1"/>
</dbReference>
<dbReference type="InterPro" id="IPR003439">
    <property type="entry name" value="ABC_transporter-like_ATP-bd"/>
</dbReference>
<dbReference type="RefSeq" id="WP_317835892.1">
    <property type="nucleotide sequence ID" value="NZ_CP136920.1"/>
</dbReference>
<comment type="subcellular location">
    <subcellularLocation>
        <location evidence="1">Cell membrane</location>
        <topology evidence="1">Multi-pass membrane protein</topology>
    </subcellularLocation>
</comment>
<dbReference type="GO" id="GO:0016887">
    <property type="term" value="F:ATP hydrolysis activity"/>
    <property type="evidence" value="ECO:0007669"/>
    <property type="project" value="InterPro"/>
</dbReference>
<dbReference type="InterPro" id="IPR003593">
    <property type="entry name" value="AAA+_ATPase"/>
</dbReference>
<dbReference type="SUPFAM" id="SSF52540">
    <property type="entry name" value="P-loop containing nucleoside triphosphate hydrolases"/>
    <property type="match status" value="1"/>
</dbReference>
<dbReference type="InterPro" id="IPR017871">
    <property type="entry name" value="ABC_transporter-like_CS"/>
</dbReference>
<name>A0AAQ3QT60_9BACT</name>
<keyword evidence="3" id="KW-0547">Nucleotide-binding</keyword>
<evidence type="ECO:0000256" key="2">
    <source>
        <dbReference type="ARBA" id="ARBA00022692"/>
    </source>
</evidence>
<organism evidence="10 11">
    <name type="scientific">Rubellicoccus peritrichatus</name>
    <dbReference type="NCBI Taxonomy" id="3080537"/>
    <lineage>
        <taxon>Bacteria</taxon>
        <taxon>Pseudomonadati</taxon>
        <taxon>Verrucomicrobiota</taxon>
        <taxon>Opitutia</taxon>
        <taxon>Puniceicoccales</taxon>
        <taxon>Cerasicoccaceae</taxon>
        <taxon>Rubellicoccus</taxon>
    </lineage>
</organism>
<feature type="transmembrane region" description="Helical" evidence="7">
    <location>
        <begin position="166"/>
        <end position="184"/>
    </location>
</feature>
<dbReference type="Gene3D" id="3.40.50.300">
    <property type="entry name" value="P-loop containing nucleotide triphosphate hydrolases"/>
    <property type="match status" value="1"/>
</dbReference>
<keyword evidence="2 7" id="KW-0812">Transmembrane</keyword>
<evidence type="ECO:0000256" key="4">
    <source>
        <dbReference type="ARBA" id="ARBA00022840"/>
    </source>
</evidence>